<dbReference type="Gene3D" id="2.60.120.200">
    <property type="match status" value="1"/>
</dbReference>
<dbReference type="Pfam" id="PF16342">
    <property type="entry name" value="DUF4972"/>
    <property type="match status" value="2"/>
</dbReference>
<evidence type="ECO:0000313" key="1">
    <source>
        <dbReference type="EMBL" id="SEA66221.1"/>
    </source>
</evidence>
<dbReference type="AlphaFoldDB" id="A0A1H4D0W2"/>
<dbReference type="RefSeq" id="WP_091401482.1">
    <property type="nucleotide sequence ID" value="NZ_FNQY01000041.1"/>
</dbReference>
<dbReference type="InterPro" id="IPR013320">
    <property type="entry name" value="ConA-like_dom_sf"/>
</dbReference>
<dbReference type="STRING" id="551991.SAMN05192529_1416"/>
<dbReference type="Pfam" id="PF13385">
    <property type="entry name" value="Laminin_G_3"/>
    <property type="match status" value="1"/>
</dbReference>
<dbReference type="GO" id="GO:0030246">
    <property type="term" value="F:carbohydrate binding"/>
    <property type="evidence" value="ECO:0007669"/>
    <property type="project" value="UniProtKB-KW"/>
</dbReference>
<evidence type="ECO:0000313" key="2">
    <source>
        <dbReference type="Proteomes" id="UP000199041"/>
    </source>
</evidence>
<accession>A0A1H4D0W2</accession>
<keyword evidence="1" id="KW-0430">Lectin</keyword>
<dbReference type="OrthoDB" id="639407at2"/>
<dbReference type="GO" id="GO:0005975">
    <property type="term" value="P:carbohydrate metabolic process"/>
    <property type="evidence" value="ECO:0007669"/>
    <property type="project" value="UniProtKB-ARBA"/>
</dbReference>
<sequence>MKALITKPSLRPGAAKKGLFILTLFSFVFSLVLLQGCNSETKDLGFMTTTNLSSLQTQRDNLDALLNSAKYGTAPGTYPENSKEILTKEIQTLDELIAGLKSGASMSKEELAGYITTVNQVIDQFKESRLYNLSEEARSYANMLKAKAKQFDNLLKDNTSWGNHKGQYPVESKAYLETAIAALDNLVENILSGAITNMTQALYQDAIQSADQAMQKVEATKWAEDNITWNLFVDGNKGGYIDFGYSPDYVQFGQDANQAFTIELWVNVTEYCAEPGQDNSTFLSTITKKDYWSGWRAQDRNKGLLRTMVAHWEDNGPANPKEWEPGWKKSDNWTQNRWTHYAFLFRDKGLPGFDTPTDVKCYSMVDGQRQGEIIRVGEPWRTYIEDNSVKYQVHMTGFCGLDENGNRQEAFSGYIKKIRIWKTNRTEEQIRNDYLDLSTDVTADNPDLVAAWDFEKKGNKPTETEIKDLTGRHTATLKGTFKWVESSDVPGQ</sequence>
<proteinExistence type="predicted"/>
<keyword evidence="2" id="KW-1185">Reference proteome</keyword>
<dbReference type="InterPro" id="IPR032510">
    <property type="entry name" value="DUF4972"/>
</dbReference>
<dbReference type="GO" id="GO:0004553">
    <property type="term" value="F:hydrolase activity, hydrolyzing O-glycosyl compounds"/>
    <property type="evidence" value="ECO:0007669"/>
    <property type="project" value="UniProtKB-ARBA"/>
</dbReference>
<dbReference type="Proteomes" id="UP000199041">
    <property type="component" value="Unassembled WGS sequence"/>
</dbReference>
<organism evidence="1 2">
    <name type="scientific">Arachidicoccus rhizosphaerae</name>
    <dbReference type="NCBI Taxonomy" id="551991"/>
    <lineage>
        <taxon>Bacteria</taxon>
        <taxon>Pseudomonadati</taxon>
        <taxon>Bacteroidota</taxon>
        <taxon>Chitinophagia</taxon>
        <taxon>Chitinophagales</taxon>
        <taxon>Chitinophagaceae</taxon>
        <taxon>Arachidicoccus</taxon>
    </lineage>
</organism>
<protein>
    <submittedName>
        <fullName evidence="1">Concanavalin A-like lectin/glucanases superfamily protein</fullName>
    </submittedName>
</protein>
<dbReference type="EMBL" id="FNQY01000041">
    <property type="protein sequence ID" value="SEA66221.1"/>
    <property type="molecule type" value="Genomic_DNA"/>
</dbReference>
<gene>
    <name evidence="1" type="ORF">SAMN05192529_1416</name>
</gene>
<name>A0A1H4D0W2_9BACT</name>
<dbReference type="SUPFAM" id="SSF49899">
    <property type="entry name" value="Concanavalin A-like lectins/glucanases"/>
    <property type="match status" value="1"/>
</dbReference>
<reference evidence="1 2" key="1">
    <citation type="submission" date="2016-10" db="EMBL/GenBank/DDBJ databases">
        <authorList>
            <person name="de Groot N.N."/>
        </authorList>
    </citation>
    <scope>NUCLEOTIDE SEQUENCE [LARGE SCALE GENOMIC DNA]</scope>
    <source>
        <strain evidence="1 2">Vu-144</strain>
    </source>
</reference>